<dbReference type="Proteomes" id="UP000501690">
    <property type="component" value="Linkage Group LG2"/>
</dbReference>
<proteinExistence type="predicted"/>
<evidence type="ECO:0008006" key="3">
    <source>
        <dbReference type="Google" id="ProtNLM"/>
    </source>
</evidence>
<accession>A0A4D6L240</accession>
<organism evidence="1 2">
    <name type="scientific">Vigna unguiculata</name>
    <name type="common">Cowpea</name>
    <dbReference type="NCBI Taxonomy" id="3917"/>
    <lineage>
        <taxon>Eukaryota</taxon>
        <taxon>Viridiplantae</taxon>
        <taxon>Streptophyta</taxon>
        <taxon>Embryophyta</taxon>
        <taxon>Tracheophyta</taxon>
        <taxon>Spermatophyta</taxon>
        <taxon>Magnoliopsida</taxon>
        <taxon>eudicotyledons</taxon>
        <taxon>Gunneridae</taxon>
        <taxon>Pentapetalae</taxon>
        <taxon>rosids</taxon>
        <taxon>fabids</taxon>
        <taxon>Fabales</taxon>
        <taxon>Fabaceae</taxon>
        <taxon>Papilionoideae</taxon>
        <taxon>50 kb inversion clade</taxon>
        <taxon>NPAAA clade</taxon>
        <taxon>indigoferoid/millettioid clade</taxon>
        <taxon>Phaseoleae</taxon>
        <taxon>Vigna</taxon>
    </lineage>
</organism>
<name>A0A4D6L240_VIGUN</name>
<dbReference type="EMBL" id="CP039346">
    <property type="protein sequence ID" value="QCD82571.1"/>
    <property type="molecule type" value="Genomic_DNA"/>
</dbReference>
<protein>
    <recommendedName>
        <fullName evidence="3">Ulp1 protease family</fullName>
    </recommendedName>
</protein>
<evidence type="ECO:0000313" key="1">
    <source>
        <dbReference type="EMBL" id="QCD82571.1"/>
    </source>
</evidence>
<gene>
    <name evidence="1" type="ORF">DEO72_LG2g2911</name>
</gene>
<sequence length="375" mass="43393">MSLVGRKLVASVGRFRWAHGLAADMIMVYVMLEIWVFERLGLGEPNREIIFPRILRWPSLKLRTTSIERLLIKLKIIWDWALTIECRSNLIDRAALNIDGEAINEDDDNDNGESNLEDACMKKVKMNEMERIAMKNQLKMLQDEVLLRGSGDKVHDDVHMSKVSEACREKCVKKAQVKQKYTSFKVVTVNFDGYRYGTIDFVPTVTTSESIQVHCNSLGVDAMKLYMTLSCVDCPYRVVCNIKSQILMTPDCMGFRPMSHICNMAVLFATNIMMYNERKLHQQLQRISMNPMYMNFVLHDNNKRVANRCVWKLNDYTMFFYDIKPSFEVQTVDTPIQPNGHDYGVLVLKFIEMWDGVTKFDGKVMPEYTTISLLV</sequence>
<evidence type="ECO:0000313" key="2">
    <source>
        <dbReference type="Proteomes" id="UP000501690"/>
    </source>
</evidence>
<keyword evidence="2" id="KW-1185">Reference proteome</keyword>
<dbReference type="AlphaFoldDB" id="A0A4D6L240"/>
<reference evidence="1 2" key="1">
    <citation type="submission" date="2019-04" db="EMBL/GenBank/DDBJ databases">
        <title>An improved genome assembly and genetic linkage map for asparagus bean, Vigna unguiculata ssp. sesquipedialis.</title>
        <authorList>
            <person name="Xia Q."/>
            <person name="Zhang R."/>
            <person name="Dong Y."/>
        </authorList>
    </citation>
    <scope>NUCLEOTIDE SEQUENCE [LARGE SCALE GENOMIC DNA]</scope>
    <source>
        <tissue evidence="1">Leaf</tissue>
    </source>
</reference>